<keyword evidence="2" id="KW-1185">Reference proteome</keyword>
<dbReference type="Proteomes" id="UP001498398">
    <property type="component" value="Unassembled WGS sequence"/>
</dbReference>
<reference evidence="1 2" key="1">
    <citation type="submission" date="2024-01" db="EMBL/GenBank/DDBJ databases">
        <title>A draft genome for the cacao thread blight pathogen Marasmiellus scandens.</title>
        <authorList>
            <person name="Baruah I.K."/>
            <person name="Leung J."/>
            <person name="Bukari Y."/>
            <person name="Amoako-Attah I."/>
            <person name="Meinhardt L.W."/>
            <person name="Bailey B.A."/>
            <person name="Cohen S.P."/>
        </authorList>
    </citation>
    <scope>NUCLEOTIDE SEQUENCE [LARGE SCALE GENOMIC DNA]</scope>
    <source>
        <strain evidence="1 2">GH-19</strain>
    </source>
</reference>
<organism evidence="1 2">
    <name type="scientific">Marasmiellus scandens</name>
    <dbReference type="NCBI Taxonomy" id="2682957"/>
    <lineage>
        <taxon>Eukaryota</taxon>
        <taxon>Fungi</taxon>
        <taxon>Dikarya</taxon>
        <taxon>Basidiomycota</taxon>
        <taxon>Agaricomycotina</taxon>
        <taxon>Agaricomycetes</taxon>
        <taxon>Agaricomycetidae</taxon>
        <taxon>Agaricales</taxon>
        <taxon>Marasmiineae</taxon>
        <taxon>Omphalotaceae</taxon>
        <taxon>Marasmiellus</taxon>
    </lineage>
</organism>
<dbReference type="InterPro" id="IPR011008">
    <property type="entry name" value="Dimeric_a/b-barrel"/>
</dbReference>
<proteinExistence type="predicted"/>
<protein>
    <recommendedName>
        <fullName evidence="3">ABM domain-containing protein</fullName>
    </recommendedName>
</protein>
<gene>
    <name evidence="1" type="ORF">VKT23_006450</name>
</gene>
<evidence type="ECO:0000313" key="2">
    <source>
        <dbReference type="Proteomes" id="UP001498398"/>
    </source>
</evidence>
<accession>A0ABR1JNQ6</accession>
<dbReference type="Gene3D" id="3.30.70.100">
    <property type="match status" value="2"/>
</dbReference>
<evidence type="ECO:0000313" key="1">
    <source>
        <dbReference type="EMBL" id="KAK7464283.1"/>
    </source>
</evidence>
<comment type="caution">
    <text evidence="1">The sequence shown here is derived from an EMBL/GenBank/DDBJ whole genome shotgun (WGS) entry which is preliminary data.</text>
</comment>
<evidence type="ECO:0008006" key="3">
    <source>
        <dbReference type="Google" id="ProtNLM"/>
    </source>
</evidence>
<name>A0ABR1JNQ6_9AGAR</name>
<sequence length="204" mass="22265">MTVLEIFTFDATDAYIADPVGTFKDLKASHSGLEGLLSFHHGPQVENPSKGSCYVTWDKLDSFNKVVDEARQQQRVEIFQLAVKDNAKLQLFDIGNADVSKISGAQMTEITLINLKEGKTKAELEKLVKDIDDASRPIEACHGIVLGTDVKEEGNFLVTMGWDSVEDHLSSVRNVPAYTASAQVADSVITLTGMHHAKLTAVGF</sequence>
<dbReference type="SUPFAM" id="SSF54909">
    <property type="entry name" value="Dimeric alpha+beta barrel"/>
    <property type="match status" value="1"/>
</dbReference>
<dbReference type="EMBL" id="JBANRG010000008">
    <property type="protein sequence ID" value="KAK7464283.1"/>
    <property type="molecule type" value="Genomic_DNA"/>
</dbReference>